<evidence type="ECO:0000313" key="1">
    <source>
        <dbReference type="Proteomes" id="UP000887574"/>
    </source>
</evidence>
<organism evidence="1 2">
    <name type="scientific">Ditylenchus dipsaci</name>
    <dbReference type="NCBI Taxonomy" id="166011"/>
    <lineage>
        <taxon>Eukaryota</taxon>
        <taxon>Metazoa</taxon>
        <taxon>Ecdysozoa</taxon>
        <taxon>Nematoda</taxon>
        <taxon>Chromadorea</taxon>
        <taxon>Rhabditida</taxon>
        <taxon>Tylenchina</taxon>
        <taxon>Tylenchomorpha</taxon>
        <taxon>Sphaerularioidea</taxon>
        <taxon>Anguinidae</taxon>
        <taxon>Anguininae</taxon>
        <taxon>Ditylenchus</taxon>
    </lineage>
</organism>
<dbReference type="WBParaSite" id="jg15003">
    <property type="protein sequence ID" value="jg15003"/>
    <property type="gene ID" value="jg15003"/>
</dbReference>
<sequence length="162" mass="18679">MANINELLGHFTHSAEEEEEIIVILKPDVVERKLVEVADQMVRNSLTVLRCVRGSPPVHFWNAHLRFQAIPDEAKASHLAYWQRNDCVVYRIRMAHAASVAANVKKNMRRRFVLPEHRTRSGFFYSLANMIHSSESAEGAEEVRAWRAWLYDDLVDLPENAV</sequence>
<dbReference type="AlphaFoldDB" id="A0A915D2Y7"/>
<dbReference type="Proteomes" id="UP000887574">
    <property type="component" value="Unplaced"/>
</dbReference>
<name>A0A915D2Y7_9BILA</name>
<protein>
    <submittedName>
        <fullName evidence="2">Nucleoside diphosphate kinase-like domain-containing protein</fullName>
    </submittedName>
</protein>
<reference evidence="2" key="1">
    <citation type="submission" date="2022-11" db="UniProtKB">
        <authorList>
            <consortium name="WormBaseParasite"/>
        </authorList>
    </citation>
    <scope>IDENTIFICATION</scope>
</reference>
<proteinExistence type="predicted"/>
<accession>A0A915D2Y7</accession>
<keyword evidence="1" id="KW-1185">Reference proteome</keyword>
<evidence type="ECO:0000313" key="2">
    <source>
        <dbReference type="WBParaSite" id="jg15003"/>
    </source>
</evidence>